<feature type="transmembrane region" description="Helical" evidence="8">
    <location>
        <begin position="277"/>
        <end position="300"/>
    </location>
</feature>
<feature type="transmembrane region" description="Helical" evidence="8">
    <location>
        <begin position="216"/>
        <end position="233"/>
    </location>
</feature>
<comment type="subcellular location">
    <subcellularLocation>
        <location evidence="1">Cell membrane</location>
        <topology evidence="1">Multi-pass membrane protein</topology>
    </subcellularLocation>
</comment>
<dbReference type="STRING" id="381306.AN478_04170"/>
<gene>
    <name evidence="9" type="ORF">SAMN05661077_1944</name>
</gene>
<feature type="transmembrane region" description="Helical" evidence="8">
    <location>
        <begin position="239"/>
        <end position="265"/>
    </location>
</feature>
<keyword evidence="3" id="KW-0813">Transport</keyword>
<keyword evidence="6 8" id="KW-1133">Transmembrane helix</keyword>
<evidence type="ECO:0000256" key="3">
    <source>
        <dbReference type="ARBA" id="ARBA00022448"/>
    </source>
</evidence>
<sequence>MYTPLEWFRKRFSDPQILLLTFVILGVLAALYVFGEALKPFVASVVIAYLLEGFIRPMERRRVPRWLAVTIVFTAFLLVAVFLIFSLLPLLTEQLQRVVRDLPDIVRQVQNLIRTLPERYPGFIEPQYADSLISAIGQRLQEWGGHLVSLSISYIPGLATLLVYMVLVPFLILFMLKDKELILGYVRSFLPPHQQLAQSVWRDVDRQIGNFIRGKVWEIIIVGLVTYFTFRLMGFNYSALLGVLTGFSVLVPYVGAAVVTIPVALLGLVQWGPSWELAYLLFAYGVIQGLDGNVLVPLIFYEAVKLHPVAIILAILIFGSIWGFWGIFFAIPLATVVKSILDAVPRLHHVEDPDPDRPGEHPGAAEPE</sequence>
<proteinExistence type="inferred from homology"/>
<protein>
    <submittedName>
        <fullName evidence="9">Putative permease</fullName>
    </submittedName>
</protein>
<feature type="transmembrane region" description="Helical" evidence="8">
    <location>
        <begin position="306"/>
        <end position="331"/>
    </location>
</feature>
<dbReference type="Pfam" id="PF01594">
    <property type="entry name" value="AI-2E_transport"/>
    <property type="match status" value="1"/>
</dbReference>
<keyword evidence="4" id="KW-1003">Cell membrane</keyword>
<feature type="transmembrane region" description="Helical" evidence="8">
    <location>
        <begin position="154"/>
        <end position="176"/>
    </location>
</feature>
<dbReference type="GO" id="GO:0005886">
    <property type="term" value="C:plasma membrane"/>
    <property type="evidence" value="ECO:0007669"/>
    <property type="project" value="UniProtKB-SubCell"/>
</dbReference>
<organism evidence="9 10">
    <name type="scientific">Thiohalorhabdus denitrificans</name>
    <dbReference type="NCBI Taxonomy" id="381306"/>
    <lineage>
        <taxon>Bacteria</taxon>
        <taxon>Pseudomonadati</taxon>
        <taxon>Pseudomonadota</taxon>
        <taxon>Gammaproteobacteria</taxon>
        <taxon>Thiohalorhabdales</taxon>
        <taxon>Thiohalorhabdaceae</taxon>
        <taxon>Thiohalorhabdus</taxon>
    </lineage>
</organism>
<evidence type="ECO:0000313" key="9">
    <source>
        <dbReference type="EMBL" id="SCY38038.1"/>
    </source>
</evidence>
<keyword evidence="7 8" id="KW-0472">Membrane</keyword>
<evidence type="ECO:0000256" key="7">
    <source>
        <dbReference type="ARBA" id="ARBA00023136"/>
    </source>
</evidence>
<dbReference type="PANTHER" id="PTHR21716:SF53">
    <property type="entry name" value="PERMEASE PERM-RELATED"/>
    <property type="match status" value="1"/>
</dbReference>
<dbReference type="InterPro" id="IPR002549">
    <property type="entry name" value="AI-2E-like"/>
</dbReference>
<dbReference type="AlphaFoldDB" id="A0A1G5FHC7"/>
<dbReference type="GO" id="GO:0055085">
    <property type="term" value="P:transmembrane transport"/>
    <property type="evidence" value="ECO:0007669"/>
    <property type="project" value="TreeGrafter"/>
</dbReference>
<feature type="transmembrane region" description="Helical" evidence="8">
    <location>
        <begin position="67"/>
        <end position="91"/>
    </location>
</feature>
<keyword evidence="10" id="KW-1185">Reference proteome</keyword>
<keyword evidence="5 8" id="KW-0812">Transmembrane</keyword>
<evidence type="ECO:0000256" key="8">
    <source>
        <dbReference type="SAM" id="Phobius"/>
    </source>
</evidence>
<name>A0A1G5FHC7_9GAMM</name>
<comment type="similarity">
    <text evidence="2">Belongs to the autoinducer-2 exporter (AI-2E) (TC 2.A.86) family.</text>
</comment>
<accession>A0A1G5FHC7</accession>
<evidence type="ECO:0000256" key="2">
    <source>
        <dbReference type="ARBA" id="ARBA00009773"/>
    </source>
</evidence>
<feature type="transmembrane region" description="Helical" evidence="8">
    <location>
        <begin position="17"/>
        <end position="34"/>
    </location>
</feature>
<evidence type="ECO:0000256" key="5">
    <source>
        <dbReference type="ARBA" id="ARBA00022692"/>
    </source>
</evidence>
<evidence type="ECO:0000256" key="6">
    <source>
        <dbReference type="ARBA" id="ARBA00022989"/>
    </source>
</evidence>
<dbReference type="EMBL" id="FMUN01000005">
    <property type="protein sequence ID" value="SCY38038.1"/>
    <property type="molecule type" value="Genomic_DNA"/>
</dbReference>
<evidence type="ECO:0000256" key="1">
    <source>
        <dbReference type="ARBA" id="ARBA00004651"/>
    </source>
</evidence>
<dbReference type="PANTHER" id="PTHR21716">
    <property type="entry name" value="TRANSMEMBRANE PROTEIN"/>
    <property type="match status" value="1"/>
</dbReference>
<reference evidence="10" key="1">
    <citation type="submission" date="2016-10" db="EMBL/GenBank/DDBJ databases">
        <authorList>
            <person name="Varghese N."/>
        </authorList>
    </citation>
    <scope>NUCLEOTIDE SEQUENCE [LARGE SCALE GENOMIC DNA]</scope>
    <source>
        <strain evidence="10">HL 19</strain>
    </source>
</reference>
<evidence type="ECO:0000256" key="4">
    <source>
        <dbReference type="ARBA" id="ARBA00022475"/>
    </source>
</evidence>
<evidence type="ECO:0000313" key="10">
    <source>
        <dbReference type="Proteomes" id="UP000183104"/>
    </source>
</evidence>
<dbReference type="Proteomes" id="UP000183104">
    <property type="component" value="Unassembled WGS sequence"/>
</dbReference>